<evidence type="ECO:0000313" key="1">
    <source>
        <dbReference type="EMBL" id="KIV94731.1"/>
    </source>
</evidence>
<evidence type="ECO:0000313" key="2">
    <source>
        <dbReference type="Proteomes" id="UP000054302"/>
    </source>
</evidence>
<dbReference type="EMBL" id="KN847521">
    <property type="protein sequence ID" value="KIV94731.1"/>
    <property type="molecule type" value="Genomic_DNA"/>
</dbReference>
<dbReference type="AlphaFoldDB" id="A0A0D1Y2C2"/>
<dbReference type="OrthoDB" id="4161416at2759"/>
<dbReference type="VEuPathDB" id="FungiDB:PV10_02469"/>
<reference evidence="1 2" key="1">
    <citation type="submission" date="2015-01" db="EMBL/GenBank/DDBJ databases">
        <title>The Genome Sequence of Exophiala mesophila CBS40295.</title>
        <authorList>
            <consortium name="The Broad Institute Genomics Platform"/>
            <person name="Cuomo C."/>
            <person name="de Hoog S."/>
            <person name="Gorbushina A."/>
            <person name="Stielow B."/>
            <person name="Teixiera M."/>
            <person name="Abouelleil A."/>
            <person name="Chapman S.B."/>
            <person name="Priest M."/>
            <person name="Young S.K."/>
            <person name="Wortman J."/>
            <person name="Nusbaum C."/>
            <person name="Birren B."/>
        </authorList>
    </citation>
    <scope>NUCLEOTIDE SEQUENCE [LARGE SCALE GENOMIC DNA]</scope>
    <source>
        <strain evidence="1 2">CBS 40295</strain>
    </source>
</reference>
<dbReference type="GeneID" id="27320314"/>
<keyword evidence="2" id="KW-1185">Reference proteome</keyword>
<dbReference type="Proteomes" id="UP000054302">
    <property type="component" value="Unassembled WGS sequence"/>
</dbReference>
<protein>
    <recommendedName>
        <fullName evidence="3">F-box domain-containing protein</fullName>
    </recommendedName>
</protein>
<dbReference type="RefSeq" id="XP_016226305.1">
    <property type="nucleotide sequence ID" value="XM_016366787.1"/>
</dbReference>
<sequence>MFLPLQYANFSQSCSHNFHFSTFRVLKSPFSANNYAEAQGQPSQNASESESPLSVHVFTLRSDYRNKLIMSLNGSWDFIEDEDPCDAWGVPIPQRQKRRRKICLCEQYTGMSLMELPAEVRMNIIGFVFDLGFFEIGGSITGSYAPTLKSISVPEIWVSLKGLMMTCRQLRSECLDGLGLRSIWKFGFTSQTFLPARMTTEGRGPWKFGFRNRFGDFIWEMPRLMGPEFLFPMRLFELDMHSSYHRQYRKRFPVLLSVLCDHMPNLVSFRFKTSHYIEASSVNPRRTRDTANITRNQQNRRTLSRFASFLVHRHQNLDLIKFGETTKWGLRVFASVNIMSRQLAARPLRQSPACRAHLEAQPENLVLNATKIRRFLWAELAHVNIATLTLPDDSRTSEIDEGHSHFSVVDLQAYRTRKQRTAWGFRNFSADDLIGFCKARMTGNMDAKSTAFWNSTEDLAKEGLAPKPQLRYSEMGPNWEPSDPAYENNPHRGVAIYLRIQDVDLPNVQFPQMESDPPVPLRTQDT</sequence>
<proteinExistence type="predicted"/>
<organism evidence="1 2">
    <name type="scientific">Exophiala mesophila</name>
    <name type="common">Black yeast-like fungus</name>
    <dbReference type="NCBI Taxonomy" id="212818"/>
    <lineage>
        <taxon>Eukaryota</taxon>
        <taxon>Fungi</taxon>
        <taxon>Dikarya</taxon>
        <taxon>Ascomycota</taxon>
        <taxon>Pezizomycotina</taxon>
        <taxon>Eurotiomycetes</taxon>
        <taxon>Chaetothyriomycetidae</taxon>
        <taxon>Chaetothyriales</taxon>
        <taxon>Herpotrichiellaceae</taxon>
        <taxon>Exophiala</taxon>
    </lineage>
</organism>
<accession>A0A0D1Y2C2</accession>
<gene>
    <name evidence="1" type="ORF">PV10_02469</name>
</gene>
<name>A0A0D1Y2C2_EXOME</name>
<dbReference type="HOGENOM" id="CLU_517812_0_0_1"/>
<evidence type="ECO:0008006" key="3">
    <source>
        <dbReference type="Google" id="ProtNLM"/>
    </source>
</evidence>